<name>A0A6J6M1B4_9ZZZZ</name>
<sequence>MRDFALGSHDANTLDTYAVMWRYLMRIAPCGYIAPLASLLAAVSYESGAGALAQHCIDRALADNGGYSLATLLRRVFSAGWPPEAFATLRAELHPKVCASIFGR</sequence>
<gene>
    <name evidence="1" type="ORF">UFOPK2288_00851</name>
</gene>
<reference evidence="1" key="1">
    <citation type="submission" date="2020-05" db="EMBL/GenBank/DDBJ databases">
        <authorList>
            <person name="Chiriac C."/>
            <person name="Salcher M."/>
            <person name="Ghai R."/>
            <person name="Kavagutti S V."/>
        </authorList>
    </citation>
    <scope>NUCLEOTIDE SEQUENCE</scope>
</reference>
<evidence type="ECO:0000313" key="1">
    <source>
        <dbReference type="EMBL" id="CAB4667642.1"/>
    </source>
</evidence>
<organism evidence="1">
    <name type="scientific">freshwater metagenome</name>
    <dbReference type="NCBI Taxonomy" id="449393"/>
    <lineage>
        <taxon>unclassified sequences</taxon>
        <taxon>metagenomes</taxon>
        <taxon>ecological metagenomes</taxon>
    </lineage>
</organism>
<dbReference type="EMBL" id="CAEZWS010000041">
    <property type="protein sequence ID" value="CAB4667642.1"/>
    <property type="molecule type" value="Genomic_DNA"/>
</dbReference>
<protein>
    <submittedName>
        <fullName evidence="1">Unannotated protein</fullName>
    </submittedName>
</protein>
<dbReference type="AlphaFoldDB" id="A0A6J6M1B4"/>
<proteinExistence type="predicted"/>
<dbReference type="InterPro" id="IPR025447">
    <property type="entry name" value="DUF4192"/>
</dbReference>
<accession>A0A6J6M1B4</accession>
<dbReference type="Pfam" id="PF13830">
    <property type="entry name" value="DUF4192"/>
    <property type="match status" value="1"/>
</dbReference>